<dbReference type="Pfam" id="PF13966">
    <property type="entry name" value="zf-RVT"/>
    <property type="match status" value="1"/>
</dbReference>
<dbReference type="Proteomes" id="UP000315295">
    <property type="component" value="Unassembled WGS sequence"/>
</dbReference>
<gene>
    <name evidence="2" type="ORF">C1H46_034181</name>
</gene>
<dbReference type="InterPro" id="IPR026960">
    <property type="entry name" value="RVT-Znf"/>
</dbReference>
<evidence type="ECO:0000259" key="1">
    <source>
        <dbReference type="Pfam" id="PF13966"/>
    </source>
</evidence>
<proteinExistence type="predicted"/>
<keyword evidence="3" id="KW-1185">Reference proteome</keyword>
<dbReference type="AlphaFoldDB" id="A0A540L1B6"/>
<reference evidence="2 3" key="1">
    <citation type="journal article" date="2019" name="G3 (Bethesda)">
        <title>Sequencing of a Wild Apple (Malus baccata) Genome Unravels the Differences Between Cultivated and Wild Apple Species Regarding Disease Resistance and Cold Tolerance.</title>
        <authorList>
            <person name="Chen X."/>
        </authorList>
    </citation>
    <scope>NUCLEOTIDE SEQUENCE [LARGE SCALE GENOMIC DNA]</scope>
    <source>
        <strain evidence="3">cv. Shandingzi</strain>
        <tissue evidence="2">Leaves</tissue>
    </source>
</reference>
<dbReference type="STRING" id="106549.A0A540L1B6"/>
<sequence>MNKVPELIDPSSQESMKVKELIDPVMLSWRFDVLSALFSEEEVSMIWSMPISFRLPADRLIWHFYNWGLYTVKSGYNVAWKLVQSPSLSASTSNSDGNSYTKLWRSVWKAKIPPKVKVFVWKASQSILPTKVNLAKKGVSLEVGLRCVTEFLKRRVMCLGSVALHGRFGLHLLLGCVW</sequence>
<feature type="domain" description="Reverse transcriptase zinc-binding" evidence="1">
    <location>
        <begin position="97"/>
        <end position="142"/>
    </location>
</feature>
<name>A0A540L1B6_MALBA</name>
<organism evidence="2 3">
    <name type="scientific">Malus baccata</name>
    <name type="common">Siberian crab apple</name>
    <name type="synonym">Pyrus baccata</name>
    <dbReference type="NCBI Taxonomy" id="106549"/>
    <lineage>
        <taxon>Eukaryota</taxon>
        <taxon>Viridiplantae</taxon>
        <taxon>Streptophyta</taxon>
        <taxon>Embryophyta</taxon>
        <taxon>Tracheophyta</taxon>
        <taxon>Spermatophyta</taxon>
        <taxon>Magnoliopsida</taxon>
        <taxon>eudicotyledons</taxon>
        <taxon>Gunneridae</taxon>
        <taxon>Pentapetalae</taxon>
        <taxon>rosids</taxon>
        <taxon>fabids</taxon>
        <taxon>Rosales</taxon>
        <taxon>Rosaceae</taxon>
        <taxon>Amygdaloideae</taxon>
        <taxon>Maleae</taxon>
        <taxon>Malus</taxon>
    </lineage>
</organism>
<comment type="caution">
    <text evidence="2">The sequence shown here is derived from an EMBL/GenBank/DDBJ whole genome shotgun (WGS) entry which is preliminary data.</text>
</comment>
<protein>
    <recommendedName>
        <fullName evidence="1">Reverse transcriptase zinc-binding domain-containing protein</fullName>
    </recommendedName>
</protein>
<evidence type="ECO:0000313" key="2">
    <source>
        <dbReference type="EMBL" id="TQD80283.1"/>
    </source>
</evidence>
<dbReference type="EMBL" id="VIEB01000816">
    <property type="protein sequence ID" value="TQD80283.1"/>
    <property type="molecule type" value="Genomic_DNA"/>
</dbReference>
<evidence type="ECO:0000313" key="3">
    <source>
        <dbReference type="Proteomes" id="UP000315295"/>
    </source>
</evidence>
<accession>A0A540L1B6</accession>